<evidence type="ECO:0000256" key="1">
    <source>
        <dbReference type="SAM" id="MobiDB-lite"/>
    </source>
</evidence>
<dbReference type="EMBL" id="JBHTJA010000037">
    <property type="protein sequence ID" value="MFD0902522.1"/>
    <property type="molecule type" value="Genomic_DNA"/>
</dbReference>
<comment type="caution">
    <text evidence="2">The sequence shown here is derived from an EMBL/GenBank/DDBJ whole genome shotgun (WGS) entry which is preliminary data.</text>
</comment>
<name>A0ABW3ESV0_9ACTN</name>
<protein>
    <submittedName>
        <fullName evidence="2">Uncharacterized protein</fullName>
    </submittedName>
</protein>
<organism evidence="2 3">
    <name type="scientific">Actinomadura sediminis</name>
    <dbReference type="NCBI Taxonomy" id="1038904"/>
    <lineage>
        <taxon>Bacteria</taxon>
        <taxon>Bacillati</taxon>
        <taxon>Actinomycetota</taxon>
        <taxon>Actinomycetes</taxon>
        <taxon>Streptosporangiales</taxon>
        <taxon>Thermomonosporaceae</taxon>
        <taxon>Actinomadura</taxon>
    </lineage>
</organism>
<proteinExistence type="predicted"/>
<sequence>MATRHPEYYLYEDIPVIFIEPADGGLDCLALSDTNGAFERDMQFAHKTRFGTTADIRELDRAEFIQYVEKYRAEHLRGSGPAFALYETIEALKANARNQRRVLSDAEAALVRTLRSESHELFERSLREQGLTGMPDAPSNSESGSSGT</sequence>
<feature type="compositionally biased region" description="Polar residues" evidence="1">
    <location>
        <begin position="138"/>
        <end position="148"/>
    </location>
</feature>
<dbReference type="RefSeq" id="WP_378300390.1">
    <property type="nucleotide sequence ID" value="NZ_JBHTJA010000037.1"/>
</dbReference>
<keyword evidence="3" id="KW-1185">Reference proteome</keyword>
<evidence type="ECO:0000313" key="2">
    <source>
        <dbReference type="EMBL" id="MFD0902522.1"/>
    </source>
</evidence>
<reference evidence="3" key="1">
    <citation type="journal article" date="2019" name="Int. J. Syst. Evol. Microbiol.">
        <title>The Global Catalogue of Microorganisms (GCM) 10K type strain sequencing project: providing services to taxonomists for standard genome sequencing and annotation.</title>
        <authorList>
            <consortium name="The Broad Institute Genomics Platform"/>
            <consortium name="The Broad Institute Genome Sequencing Center for Infectious Disease"/>
            <person name="Wu L."/>
            <person name="Ma J."/>
        </authorList>
    </citation>
    <scope>NUCLEOTIDE SEQUENCE [LARGE SCALE GENOMIC DNA]</scope>
    <source>
        <strain evidence="3">JCM 31202</strain>
    </source>
</reference>
<evidence type="ECO:0000313" key="3">
    <source>
        <dbReference type="Proteomes" id="UP001596972"/>
    </source>
</evidence>
<accession>A0ABW3ESV0</accession>
<gene>
    <name evidence="2" type="ORF">ACFQ11_19140</name>
</gene>
<dbReference type="Proteomes" id="UP001596972">
    <property type="component" value="Unassembled WGS sequence"/>
</dbReference>
<feature type="region of interest" description="Disordered" evidence="1">
    <location>
        <begin position="124"/>
        <end position="148"/>
    </location>
</feature>